<evidence type="ECO:0008006" key="4">
    <source>
        <dbReference type="Google" id="ProtNLM"/>
    </source>
</evidence>
<dbReference type="GO" id="GO:0030163">
    <property type="term" value="P:protein catabolic process"/>
    <property type="evidence" value="ECO:0007669"/>
    <property type="project" value="TreeGrafter"/>
</dbReference>
<dbReference type="SUPFAM" id="SSF52540">
    <property type="entry name" value="P-loop containing nucleoside triphosphate hydrolases"/>
    <property type="match status" value="1"/>
</dbReference>
<dbReference type="GO" id="GO:0004176">
    <property type="term" value="F:ATP-dependent peptidase activity"/>
    <property type="evidence" value="ECO:0007669"/>
    <property type="project" value="InterPro"/>
</dbReference>
<protein>
    <recommendedName>
        <fullName evidence="4">AAA+ ATPase domain-containing protein</fullName>
    </recommendedName>
</protein>
<dbReference type="Gene3D" id="1.20.58.760">
    <property type="entry name" value="Peptidase M41"/>
    <property type="match status" value="1"/>
</dbReference>
<accession>A0A0F9S2Q8</accession>
<dbReference type="EMBL" id="LAZR01000600">
    <property type="protein sequence ID" value="KKN63115.1"/>
    <property type="molecule type" value="Genomic_DNA"/>
</dbReference>
<dbReference type="InterPro" id="IPR000642">
    <property type="entry name" value="Peptidase_M41"/>
</dbReference>
<gene>
    <name evidence="3" type="ORF">LCGC14_0504880</name>
</gene>
<dbReference type="SUPFAM" id="SSF140990">
    <property type="entry name" value="FtsH protease domain-like"/>
    <property type="match status" value="1"/>
</dbReference>
<evidence type="ECO:0000259" key="1">
    <source>
        <dbReference type="Pfam" id="PF00004"/>
    </source>
</evidence>
<dbReference type="InterPro" id="IPR027417">
    <property type="entry name" value="P-loop_NTPase"/>
</dbReference>
<comment type="caution">
    <text evidence="3">The sequence shown here is derived from an EMBL/GenBank/DDBJ whole genome shotgun (WGS) entry which is preliminary data.</text>
</comment>
<dbReference type="GO" id="GO:0016887">
    <property type="term" value="F:ATP hydrolysis activity"/>
    <property type="evidence" value="ECO:0007669"/>
    <property type="project" value="InterPro"/>
</dbReference>
<feature type="domain" description="ATPase AAA-type core" evidence="1">
    <location>
        <begin position="2"/>
        <end position="86"/>
    </location>
</feature>
<feature type="domain" description="Peptidase M41" evidence="2">
    <location>
        <begin position="162"/>
        <end position="272"/>
    </location>
</feature>
<reference evidence="3" key="1">
    <citation type="journal article" date="2015" name="Nature">
        <title>Complex archaea that bridge the gap between prokaryotes and eukaryotes.</title>
        <authorList>
            <person name="Spang A."/>
            <person name="Saw J.H."/>
            <person name="Jorgensen S.L."/>
            <person name="Zaremba-Niedzwiedzka K."/>
            <person name="Martijn J."/>
            <person name="Lind A.E."/>
            <person name="van Eijk R."/>
            <person name="Schleper C."/>
            <person name="Guy L."/>
            <person name="Ettema T.J."/>
        </authorList>
    </citation>
    <scope>NUCLEOTIDE SEQUENCE</scope>
</reference>
<sequence>MRRIFAEASTSVPALIFIDEIDTLQARGTSSRNDDWWRSIINGLLECLDGTGRREGVIVLAACNDASDLDAALIRSGRLDRTFHIGLPGEEDLAEIFRHHLPSLSEAEVQPVATFLAGIASGADAARIARDARSVARTAGREIAAGDLLAVAIPPDTRPQDLRRRIAVHEAGHAVMLLSQGIVPACLSIVDASGGKVAYERSDGEGLPENLYQRLLVHLAGRAAEDIVFGSVSLGAGGPDASDLGKATRLLATIEARLGLGSRLSVTETVDEALIEARLRTAYADAVMRLLEHRKAILDLAAIALRDRIVGKAALRDFWASR</sequence>
<dbReference type="PANTHER" id="PTHR23076:SF97">
    <property type="entry name" value="ATP-DEPENDENT ZINC METALLOPROTEASE YME1L1"/>
    <property type="match status" value="1"/>
</dbReference>
<dbReference type="Pfam" id="PF01434">
    <property type="entry name" value="Peptidase_M41"/>
    <property type="match status" value="1"/>
</dbReference>
<proteinExistence type="predicted"/>
<name>A0A0F9S2Q8_9ZZZZ</name>
<dbReference type="GO" id="GO:0005524">
    <property type="term" value="F:ATP binding"/>
    <property type="evidence" value="ECO:0007669"/>
    <property type="project" value="InterPro"/>
</dbReference>
<evidence type="ECO:0000313" key="3">
    <source>
        <dbReference type="EMBL" id="KKN63115.1"/>
    </source>
</evidence>
<dbReference type="GO" id="GO:0004222">
    <property type="term" value="F:metalloendopeptidase activity"/>
    <property type="evidence" value="ECO:0007669"/>
    <property type="project" value="InterPro"/>
</dbReference>
<dbReference type="CDD" id="cd19481">
    <property type="entry name" value="RecA-like_protease"/>
    <property type="match status" value="1"/>
</dbReference>
<dbReference type="GO" id="GO:0005886">
    <property type="term" value="C:plasma membrane"/>
    <property type="evidence" value="ECO:0007669"/>
    <property type="project" value="TreeGrafter"/>
</dbReference>
<dbReference type="Gene3D" id="1.10.8.60">
    <property type="match status" value="1"/>
</dbReference>
<dbReference type="GO" id="GO:0006508">
    <property type="term" value="P:proteolysis"/>
    <property type="evidence" value="ECO:0007669"/>
    <property type="project" value="InterPro"/>
</dbReference>
<dbReference type="PANTHER" id="PTHR23076">
    <property type="entry name" value="METALLOPROTEASE M41 FTSH"/>
    <property type="match status" value="1"/>
</dbReference>
<dbReference type="InterPro" id="IPR003959">
    <property type="entry name" value="ATPase_AAA_core"/>
</dbReference>
<dbReference type="Pfam" id="PF00004">
    <property type="entry name" value="AAA"/>
    <property type="match status" value="1"/>
</dbReference>
<evidence type="ECO:0000259" key="2">
    <source>
        <dbReference type="Pfam" id="PF01434"/>
    </source>
</evidence>
<dbReference type="Gene3D" id="3.40.50.300">
    <property type="entry name" value="P-loop containing nucleotide triphosphate hydrolases"/>
    <property type="match status" value="1"/>
</dbReference>
<dbReference type="InterPro" id="IPR037219">
    <property type="entry name" value="Peptidase_M41-like"/>
</dbReference>
<organism evidence="3">
    <name type="scientific">marine sediment metagenome</name>
    <dbReference type="NCBI Taxonomy" id="412755"/>
    <lineage>
        <taxon>unclassified sequences</taxon>
        <taxon>metagenomes</taxon>
        <taxon>ecological metagenomes</taxon>
    </lineage>
</organism>
<dbReference type="AlphaFoldDB" id="A0A0F9S2Q8"/>